<sequence>MRQRFPVTCVAGAAALALLLSACGGSAEASGEADTDARLTIAYPAQPPNLDPAVSTASATVAMTINVWEPLVTRDSQDEIQPMLAESWEISDDGRTYTFHLREGVLFHDGTDMTSEDVVASLSRWSELSGPGQAYFSGAAWSAVDDYTVQVELEQPSFGVLLALSGDREQTAPIMPAEIAEAAGSDPVTEIIGTGPFTFVEWEADRHLSLDRWDDYQPVEGEPDGRAGDRTAQVAGIDYEFVTDGATRVLGLQTGEYDVAMDIPYDNAPDVLEDESLVAGSYPVILLNLYYNKAEGMFADVEARRAIDTALERDSIMTAAVGEDFYTLTHSMMLDTQSGQWSSDVGADQFNQADPAAAEAMLEDLGLSGESVRIITTQDYGESYSAGVVIQEQLRNIGLDVSLDTYDWPTFTEVRDDPSAYDLAVIPNTAKDDPGTLVFFRDDFAGFTDSPDELLAAYRASATLEEAAEHYDGL</sequence>
<dbReference type="GO" id="GO:0015833">
    <property type="term" value="P:peptide transport"/>
    <property type="evidence" value="ECO:0007669"/>
    <property type="project" value="TreeGrafter"/>
</dbReference>
<dbReference type="InterPro" id="IPR000914">
    <property type="entry name" value="SBP_5_dom"/>
</dbReference>
<organism evidence="4 5">
    <name type="scientific">Sediminivirga luteola</name>
    <dbReference type="NCBI Taxonomy" id="1774748"/>
    <lineage>
        <taxon>Bacteria</taxon>
        <taxon>Bacillati</taxon>
        <taxon>Actinomycetota</taxon>
        <taxon>Actinomycetes</taxon>
        <taxon>Micrococcales</taxon>
        <taxon>Brevibacteriaceae</taxon>
        <taxon>Sediminivirga</taxon>
    </lineage>
</organism>
<gene>
    <name evidence="4" type="ORF">GCM10011333_06690</name>
</gene>
<keyword evidence="5" id="KW-1185">Reference proteome</keyword>
<dbReference type="InterPro" id="IPR030678">
    <property type="entry name" value="Peptide/Ni-bd"/>
</dbReference>
<dbReference type="GO" id="GO:0042597">
    <property type="term" value="C:periplasmic space"/>
    <property type="evidence" value="ECO:0007669"/>
    <property type="project" value="UniProtKB-ARBA"/>
</dbReference>
<dbReference type="Proteomes" id="UP000616114">
    <property type="component" value="Unassembled WGS sequence"/>
</dbReference>
<dbReference type="PANTHER" id="PTHR30290:SF38">
    <property type="entry name" value="D,D-DIPEPTIDE-BINDING PERIPLASMIC PROTEIN DDPA-RELATED"/>
    <property type="match status" value="1"/>
</dbReference>
<reference evidence="4" key="2">
    <citation type="submission" date="2020-09" db="EMBL/GenBank/DDBJ databases">
        <authorList>
            <person name="Sun Q."/>
            <person name="Zhou Y."/>
        </authorList>
    </citation>
    <scope>NUCLEOTIDE SEQUENCE</scope>
    <source>
        <strain evidence="4">CGMCC 1.12785</strain>
    </source>
</reference>
<dbReference type="InterPro" id="IPR039424">
    <property type="entry name" value="SBP_5"/>
</dbReference>
<feature type="signal peptide" evidence="2">
    <location>
        <begin position="1"/>
        <end position="29"/>
    </location>
</feature>
<name>A0A8J2TWC3_9MICO</name>
<dbReference type="Gene3D" id="3.40.190.10">
    <property type="entry name" value="Periplasmic binding protein-like II"/>
    <property type="match status" value="1"/>
</dbReference>
<evidence type="ECO:0000313" key="4">
    <source>
        <dbReference type="EMBL" id="GGA06392.1"/>
    </source>
</evidence>
<dbReference type="PROSITE" id="PS51257">
    <property type="entry name" value="PROKAR_LIPOPROTEIN"/>
    <property type="match status" value="1"/>
</dbReference>
<reference evidence="4" key="1">
    <citation type="journal article" date="2014" name="Int. J. Syst. Evol. Microbiol.">
        <title>Complete genome sequence of Corynebacterium casei LMG S-19264T (=DSM 44701T), isolated from a smear-ripened cheese.</title>
        <authorList>
            <consortium name="US DOE Joint Genome Institute (JGI-PGF)"/>
            <person name="Walter F."/>
            <person name="Albersmeier A."/>
            <person name="Kalinowski J."/>
            <person name="Ruckert C."/>
        </authorList>
    </citation>
    <scope>NUCLEOTIDE SEQUENCE</scope>
    <source>
        <strain evidence="4">CGMCC 1.12785</strain>
    </source>
</reference>
<comment type="caution">
    <text evidence="4">The sequence shown here is derived from an EMBL/GenBank/DDBJ whole genome shotgun (WGS) entry which is preliminary data.</text>
</comment>
<dbReference type="AlphaFoldDB" id="A0A8J2TWC3"/>
<evidence type="ECO:0000313" key="5">
    <source>
        <dbReference type="Proteomes" id="UP000616114"/>
    </source>
</evidence>
<accession>A0A8J2TWC3</accession>
<dbReference type="Gene3D" id="3.10.105.10">
    <property type="entry name" value="Dipeptide-binding Protein, Domain 3"/>
    <property type="match status" value="1"/>
</dbReference>
<evidence type="ECO:0000256" key="1">
    <source>
        <dbReference type="ARBA" id="ARBA00022729"/>
    </source>
</evidence>
<keyword evidence="1 2" id="KW-0732">Signal</keyword>
<dbReference type="PIRSF" id="PIRSF002741">
    <property type="entry name" value="MppA"/>
    <property type="match status" value="1"/>
</dbReference>
<dbReference type="PANTHER" id="PTHR30290">
    <property type="entry name" value="PERIPLASMIC BINDING COMPONENT OF ABC TRANSPORTER"/>
    <property type="match status" value="1"/>
</dbReference>
<evidence type="ECO:0000256" key="2">
    <source>
        <dbReference type="SAM" id="SignalP"/>
    </source>
</evidence>
<dbReference type="EMBL" id="BMFY01000002">
    <property type="protein sequence ID" value="GGA06392.1"/>
    <property type="molecule type" value="Genomic_DNA"/>
</dbReference>
<evidence type="ECO:0000259" key="3">
    <source>
        <dbReference type="Pfam" id="PF00496"/>
    </source>
</evidence>
<dbReference type="GO" id="GO:0043190">
    <property type="term" value="C:ATP-binding cassette (ABC) transporter complex"/>
    <property type="evidence" value="ECO:0007669"/>
    <property type="project" value="InterPro"/>
</dbReference>
<dbReference type="SUPFAM" id="SSF53850">
    <property type="entry name" value="Periplasmic binding protein-like II"/>
    <property type="match status" value="1"/>
</dbReference>
<protein>
    <submittedName>
        <fullName evidence="4">Peptide ABC transporter substrate-binding protein</fullName>
    </submittedName>
</protein>
<proteinExistence type="predicted"/>
<dbReference type="RefSeq" id="WP_188549487.1">
    <property type="nucleotide sequence ID" value="NZ_BMFY01000002.1"/>
</dbReference>
<dbReference type="GO" id="GO:1904680">
    <property type="term" value="F:peptide transmembrane transporter activity"/>
    <property type="evidence" value="ECO:0007669"/>
    <property type="project" value="TreeGrafter"/>
</dbReference>
<feature type="domain" description="Solute-binding protein family 5" evidence="3">
    <location>
        <begin position="79"/>
        <end position="430"/>
    </location>
</feature>
<feature type="chain" id="PRO_5035312950" evidence="2">
    <location>
        <begin position="30"/>
        <end position="474"/>
    </location>
</feature>
<dbReference type="Pfam" id="PF00496">
    <property type="entry name" value="SBP_bac_5"/>
    <property type="match status" value="1"/>
</dbReference>